<dbReference type="InterPro" id="IPR000653">
    <property type="entry name" value="DegT/StrS_aminotransferase"/>
</dbReference>
<evidence type="ECO:0000256" key="2">
    <source>
        <dbReference type="ARBA" id="ARBA00037999"/>
    </source>
</evidence>
<accession>A0A484QFT6</accession>
<evidence type="ECO:0000313" key="7">
    <source>
        <dbReference type="EMBL" id="VFR38126.1"/>
    </source>
</evidence>
<evidence type="ECO:0000313" key="3">
    <source>
        <dbReference type="EMBL" id="VFR29296.1"/>
    </source>
</evidence>
<dbReference type="EMBL" id="CAADIL010000021">
    <property type="protein sequence ID" value="VFR75092.1"/>
    <property type="molecule type" value="Genomic_DNA"/>
</dbReference>
<dbReference type="PANTHER" id="PTHR30244:SF36">
    <property type="entry name" value="3-OXO-GLUCOSE-6-PHOSPHATE:GLUTAMATE AMINOTRANSFERASE"/>
    <property type="match status" value="1"/>
</dbReference>
<keyword evidence="1" id="KW-0663">Pyridoxal phosphate</keyword>
<dbReference type="EMBL" id="CAADIE010000004">
    <property type="protein sequence ID" value="VFR36120.1"/>
    <property type="molecule type" value="Genomic_DNA"/>
</dbReference>
<dbReference type="Gene3D" id="3.90.1150.10">
    <property type="entry name" value="Aspartate Aminotransferase, domain 1"/>
    <property type="match status" value="1"/>
</dbReference>
<organism evidence="6">
    <name type="scientific">plant metagenome</name>
    <dbReference type="NCBI Taxonomy" id="1297885"/>
    <lineage>
        <taxon>unclassified sequences</taxon>
        <taxon>metagenomes</taxon>
        <taxon>organismal metagenomes</taxon>
    </lineage>
</organism>
<gene>
    <name evidence="4" type="ORF">ANDA3_4177</name>
    <name evidence="3" type="ORF">ANDO1_3927</name>
    <name evidence="7" type="ORF">ANDO2_3832</name>
    <name evidence="5" type="ORF">BER1_3939</name>
    <name evidence="6" type="ORF">BER2_3911</name>
    <name evidence="8" type="ORF">DAR2_4027</name>
    <name evidence="9" type="ORF">DAR3_3708</name>
</gene>
<evidence type="ECO:0000313" key="6">
    <source>
        <dbReference type="EMBL" id="VFR36616.1"/>
    </source>
</evidence>
<dbReference type="EMBL" id="CAADIH010000005">
    <property type="protein sequence ID" value="VFR36616.1"/>
    <property type="molecule type" value="Genomic_DNA"/>
</dbReference>
<sequence length="455" mass="50304">MRRNIPHTAGCRAGCDTIHGRSGTLYRDRRLRVGSRQTLHIPFGQKMQRALQLGRLEYCISDGSLRRRQRIARRWAVRRKQEKSMTLVVSRYNYAEQFGPSFDRLVEHIGAQILEGRYILTEEVQHFESAFACYLDTGHTIGLNSGTDALIIAMMALGIRPGDEVITQANTFYATVAAICLLGATPVLVDANPRTFLMDVDQVEHAITPRTRAILPAHLFGACTPMDALLRLCRIHSLNLVEDAAQCHGARFLGKRAGTFGEVGCFSFHPSKNLAAAGDAGACVTDSAVLADKMRVIRGLGQRKQNEHVALGLNSKLDSIQAAILAWKLPLLDAWNESRRQIAASYRDQLTGTPLAFQETPSGSTNVYHLFQIKTDARDDLLGYLTRAGIDAVVRYPQPIHLQPAFNAQRWNQGQFPVAENLAATTLCLPMRPDMSEAEINTVCSVVRSFYGAGT</sequence>
<evidence type="ECO:0000256" key="1">
    <source>
        <dbReference type="ARBA" id="ARBA00022898"/>
    </source>
</evidence>
<dbReference type="AlphaFoldDB" id="A0A484QFT6"/>
<name>A0A484QFT6_9ZZZZ</name>
<dbReference type="Pfam" id="PF01041">
    <property type="entry name" value="DegT_DnrJ_EryC1"/>
    <property type="match status" value="1"/>
</dbReference>
<reference evidence="6" key="1">
    <citation type="submission" date="2019-03" db="EMBL/GenBank/DDBJ databases">
        <authorList>
            <person name="Danneels B."/>
        </authorList>
    </citation>
    <scope>NUCLEOTIDE SEQUENCE</scope>
</reference>
<evidence type="ECO:0000313" key="4">
    <source>
        <dbReference type="EMBL" id="VFR31074.1"/>
    </source>
</evidence>
<evidence type="ECO:0000313" key="8">
    <source>
        <dbReference type="EMBL" id="VFR75092.1"/>
    </source>
</evidence>
<dbReference type="GO" id="GO:0008483">
    <property type="term" value="F:transaminase activity"/>
    <property type="evidence" value="ECO:0007669"/>
    <property type="project" value="UniProtKB-KW"/>
</dbReference>
<dbReference type="GO" id="GO:0000271">
    <property type="term" value="P:polysaccharide biosynthetic process"/>
    <property type="evidence" value="ECO:0007669"/>
    <property type="project" value="TreeGrafter"/>
</dbReference>
<evidence type="ECO:0000313" key="5">
    <source>
        <dbReference type="EMBL" id="VFR36120.1"/>
    </source>
</evidence>
<dbReference type="Gene3D" id="3.40.640.10">
    <property type="entry name" value="Type I PLP-dependent aspartate aminotransferase-like (Major domain)"/>
    <property type="match status" value="1"/>
</dbReference>
<dbReference type="PANTHER" id="PTHR30244">
    <property type="entry name" value="TRANSAMINASE"/>
    <property type="match status" value="1"/>
</dbReference>
<dbReference type="EMBL" id="CAADIC010000014">
    <property type="protein sequence ID" value="VFR31074.1"/>
    <property type="molecule type" value="Genomic_DNA"/>
</dbReference>
<evidence type="ECO:0000313" key="9">
    <source>
        <dbReference type="EMBL" id="VFR84616.1"/>
    </source>
</evidence>
<dbReference type="InterPro" id="IPR015422">
    <property type="entry name" value="PyrdxlP-dep_Trfase_small"/>
</dbReference>
<dbReference type="EMBL" id="CAADHZ010000021">
    <property type="protein sequence ID" value="VFR29296.1"/>
    <property type="molecule type" value="Genomic_DNA"/>
</dbReference>
<dbReference type="InterPro" id="IPR015424">
    <property type="entry name" value="PyrdxlP-dep_Trfase"/>
</dbReference>
<comment type="similarity">
    <text evidence="2">Belongs to the DegT/DnrJ/EryC1 family.</text>
</comment>
<keyword evidence="6" id="KW-0032">Aminotransferase</keyword>
<dbReference type="SUPFAM" id="SSF53383">
    <property type="entry name" value="PLP-dependent transferases"/>
    <property type="match status" value="1"/>
</dbReference>
<dbReference type="EMBL" id="CAADIJ010000024">
    <property type="protein sequence ID" value="VFR84616.1"/>
    <property type="molecule type" value="Genomic_DNA"/>
</dbReference>
<dbReference type="EMBL" id="CAADIB010000019">
    <property type="protein sequence ID" value="VFR38126.1"/>
    <property type="molecule type" value="Genomic_DNA"/>
</dbReference>
<dbReference type="GO" id="GO:0030170">
    <property type="term" value="F:pyridoxal phosphate binding"/>
    <property type="evidence" value="ECO:0007669"/>
    <property type="project" value="TreeGrafter"/>
</dbReference>
<dbReference type="CDD" id="cd00616">
    <property type="entry name" value="AHBA_syn"/>
    <property type="match status" value="1"/>
</dbReference>
<protein>
    <submittedName>
        <fullName evidence="6">DegT/DnrJ/EryC1/StrS aminotransferase</fullName>
    </submittedName>
</protein>
<proteinExistence type="inferred from homology"/>
<dbReference type="InterPro" id="IPR015421">
    <property type="entry name" value="PyrdxlP-dep_Trfase_major"/>
</dbReference>
<keyword evidence="6" id="KW-0808">Transferase</keyword>